<feature type="domain" description="2EXR" evidence="2">
    <location>
        <begin position="13"/>
        <end position="84"/>
    </location>
</feature>
<dbReference type="InterPro" id="IPR045518">
    <property type="entry name" value="2EXR"/>
</dbReference>
<dbReference type="AlphaFoldDB" id="A0AAN6ZI36"/>
<dbReference type="GeneID" id="87819017"/>
<dbReference type="Pfam" id="PF20150">
    <property type="entry name" value="2EXR"/>
    <property type="match status" value="1"/>
</dbReference>
<name>A0AAN6ZI36_9PEZI</name>
<gene>
    <name evidence="3" type="ORF">C8A04DRAFT_33277</name>
</gene>
<evidence type="ECO:0000313" key="3">
    <source>
        <dbReference type="EMBL" id="KAK4139252.1"/>
    </source>
</evidence>
<dbReference type="Proteomes" id="UP001302676">
    <property type="component" value="Unassembled WGS sequence"/>
</dbReference>
<protein>
    <recommendedName>
        <fullName evidence="2">2EXR domain-containing protein</fullName>
    </recommendedName>
</protein>
<evidence type="ECO:0000313" key="4">
    <source>
        <dbReference type="Proteomes" id="UP001302676"/>
    </source>
</evidence>
<organism evidence="3 4">
    <name type="scientific">Dichotomopilus funicola</name>
    <dbReference type="NCBI Taxonomy" id="1934379"/>
    <lineage>
        <taxon>Eukaryota</taxon>
        <taxon>Fungi</taxon>
        <taxon>Dikarya</taxon>
        <taxon>Ascomycota</taxon>
        <taxon>Pezizomycotina</taxon>
        <taxon>Sordariomycetes</taxon>
        <taxon>Sordariomycetidae</taxon>
        <taxon>Sordariales</taxon>
        <taxon>Chaetomiaceae</taxon>
        <taxon>Dichotomopilus</taxon>
    </lineage>
</organism>
<comment type="caution">
    <text evidence="3">The sequence shown here is derived from an EMBL/GenBank/DDBJ whole genome shotgun (WGS) entry which is preliminary data.</text>
</comment>
<reference evidence="3" key="1">
    <citation type="journal article" date="2023" name="Mol. Phylogenet. Evol.">
        <title>Genome-scale phylogeny and comparative genomics of the fungal order Sordariales.</title>
        <authorList>
            <person name="Hensen N."/>
            <person name="Bonometti L."/>
            <person name="Westerberg I."/>
            <person name="Brannstrom I.O."/>
            <person name="Guillou S."/>
            <person name="Cros-Aarteil S."/>
            <person name="Calhoun S."/>
            <person name="Haridas S."/>
            <person name="Kuo A."/>
            <person name="Mondo S."/>
            <person name="Pangilinan J."/>
            <person name="Riley R."/>
            <person name="LaButti K."/>
            <person name="Andreopoulos B."/>
            <person name="Lipzen A."/>
            <person name="Chen C."/>
            <person name="Yan M."/>
            <person name="Daum C."/>
            <person name="Ng V."/>
            <person name="Clum A."/>
            <person name="Steindorff A."/>
            <person name="Ohm R.A."/>
            <person name="Martin F."/>
            <person name="Silar P."/>
            <person name="Natvig D.O."/>
            <person name="Lalanne C."/>
            <person name="Gautier V."/>
            <person name="Ament-Velasquez S.L."/>
            <person name="Kruys A."/>
            <person name="Hutchinson M.I."/>
            <person name="Powell A.J."/>
            <person name="Barry K."/>
            <person name="Miller A.N."/>
            <person name="Grigoriev I.V."/>
            <person name="Debuchy R."/>
            <person name="Gladieux P."/>
            <person name="Hiltunen Thoren M."/>
            <person name="Johannesson H."/>
        </authorList>
    </citation>
    <scope>NUCLEOTIDE SEQUENCE</scope>
    <source>
        <strain evidence="3">CBS 141.50</strain>
    </source>
</reference>
<evidence type="ECO:0000256" key="1">
    <source>
        <dbReference type="SAM" id="MobiDB-lite"/>
    </source>
</evidence>
<feature type="compositionally biased region" description="Polar residues" evidence="1">
    <location>
        <begin position="171"/>
        <end position="190"/>
    </location>
</feature>
<proteinExistence type="predicted"/>
<feature type="region of interest" description="Disordered" evidence="1">
    <location>
        <begin position="167"/>
        <end position="190"/>
    </location>
</feature>
<dbReference type="EMBL" id="MU853675">
    <property type="protein sequence ID" value="KAK4139252.1"/>
    <property type="molecule type" value="Genomic_DNA"/>
</dbReference>
<dbReference type="RefSeq" id="XP_062632623.1">
    <property type="nucleotide sequence ID" value="XM_062782404.1"/>
</dbReference>
<keyword evidence="4" id="KW-1185">Reference proteome</keyword>
<accession>A0AAN6ZI36</accession>
<evidence type="ECO:0000259" key="2">
    <source>
        <dbReference type="Pfam" id="PF20150"/>
    </source>
</evidence>
<reference evidence="3" key="2">
    <citation type="submission" date="2023-05" db="EMBL/GenBank/DDBJ databases">
        <authorList>
            <consortium name="Lawrence Berkeley National Laboratory"/>
            <person name="Steindorff A."/>
            <person name="Hensen N."/>
            <person name="Bonometti L."/>
            <person name="Westerberg I."/>
            <person name="Brannstrom I.O."/>
            <person name="Guillou S."/>
            <person name="Cros-Aarteil S."/>
            <person name="Calhoun S."/>
            <person name="Haridas S."/>
            <person name="Kuo A."/>
            <person name="Mondo S."/>
            <person name="Pangilinan J."/>
            <person name="Riley R."/>
            <person name="Labutti K."/>
            <person name="Andreopoulos B."/>
            <person name="Lipzen A."/>
            <person name="Chen C."/>
            <person name="Yanf M."/>
            <person name="Daum C."/>
            <person name="Ng V."/>
            <person name="Clum A."/>
            <person name="Ohm R."/>
            <person name="Martin F."/>
            <person name="Silar P."/>
            <person name="Natvig D."/>
            <person name="Lalanne C."/>
            <person name="Gautier V."/>
            <person name="Ament-Velasquez S.L."/>
            <person name="Kruys A."/>
            <person name="Hutchinson M.I."/>
            <person name="Powell A.J."/>
            <person name="Barry K."/>
            <person name="Miller A.N."/>
            <person name="Grigoriev I.V."/>
            <person name="Debuchy R."/>
            <person name="Gladieux P."/>
            <person name="Thoren M.H."/>
            <person name="Johannesson H."/>
        </authorList>
    </citation>
    <scope>NUCLEOTIDE SEQUENCE</scope>
    <source>
        <strain evidence="3">CBS 141.50</strain>
    </source>
</reference>
<sequence length="284" mass="31721">MIENSKDTEPSTFTLFSRLPADIRQEIWRIAASEPAYTPGICFFPAPTAGNTTNHKPGNLTVQEPANINILATNTEAHDIALVSPPITRLYDPAIDILFLRPRSFRHFTGHHCSFGGPAWVTEVRHLALGLSITLFLEPAIPRLTSLQTLSVVYPAASGTFAFDTDVDPDSLSNGDPDPNNSNFNPRSNQPLRLRRLTPAELDALTIEADYMYQSGQKSFPIRWTRSGKKHMEMVERGLNRYCRPEHVGEDRLSPLWDHAANRLGIRYVARVFVRGVGRGRFAG</sequence>